<evidence type="ECO:0000313" key="2">
    <source>
        <dbReference type="EMBL" id="QJR06028.1"/>
    </source>
</evidence>
<proteinExistence type="predicted"/>
<keyword evidence="1" id="KW-1133">Transmembrane helix</keyword>
<organism evidence="2 3">
    <name type="scientific">Sphingobium yanoikuyae</name>
    <name type="common">Sphingomonas yanoikuyae</name>
    <dbReference type="NCBI Taxonomy" id="13690"/>
    <lineage>
        <taxon>Bacteria</taxon>
        <taxon>Pseudomonadati</taxon>
        <taxon>Pseudomonadota</taxon>
        <taxon>Alphaproteobacteria</taxon>
        <taxon>Sphingomonadales</taxon>
        <taxon>Sphingomonadaceae</taxon>
        <taxon>Sphingobium</taxon>
    </lineage>
</organism>
<accession>A0A6M4GG86</accession>
<evidence type="ECO:0000313" key="3">
    <source>
        <dbReference type="Proteomes" id="UP000502611"/>
    </source>
</evidence>
<geneLocation type="plasmid" evidence="3">
    <name>p-b-sy</name>
</geneLocation>
<name>A0A6M4GG86_SPHYA</name>
<dbReference type="AlphaFoldDB" id="A0A6M4GG86"/>
<reference evidence="2 3" key="1">
    <citation type="submission" date="2020-04" db="EMBL/GenBank/DDBJ databases">
        <title>The Whole Genome Analysis of High salt-tolerant Sphingobium yanoikuyae YC-XJ2 with Aryl organophosphorus flame retardants (aryl-OPFRs)-degrading capacity and characteristics of Related phosphotriesterase.</title>
        <authorList>
            <person name="Li X."/>
        </authorList>
    </citation>
    <scope>NUCLEOTIDE SEQUENCE [LARGE SCALE GENOMIC DNA]</scope>
    <source>
        <strain evidence="2 3">YC-XJ2</strain>
        <plasmid evidence="3">p-b-sy</plasmid>
    </source>
</reference>
<sequence>MGQHARFDIDTYNQTKNLSGGPVVGVVYEEIPFIEPATDEQGNVTRSGKIAYLVAYAVAAVALGYWFWM</sequence>
<feature type="transmembrane region" description="Helical" evidence="1">
    <location>
        <begin position="50"/>
        <end position="68"/>
    </location>
</feature>
<evidence type="ECO:0000256" key="1">
    <source>
        <dbReference type="SAM" id="Phobius"/>
    </source>
</evidence>
<gene>
    <name evidence="2" type="ORF">HH800_27680</name>
</gene>
<keyword evidence="1" id="KW-0812">Transmembrane</keyword>
<dbReference type="RefSeq" id="WP_066701781.1">
    <property type="nucleotide sequence ID" value="NZ_CP053023.1"/>
</dbReference>
<dbReference type="EMBL" id="CP053023">
    <property type="protein sequence ID" value="QJR06028.1"/>
    <property type="molecule type" value="Genomic_DNA"/>
</dbReference>
<protein>
    <submittedName>
        <fullName evidence="2">Uncharacterized protein</fullName>
    </submittedName>
</protein>
<dbReference type="GeneID" id="39501885"/>
<dbReference type="Proteomes" id="UP000502611">
    <property type="component" value="Plasmid p-B-Sy"/>
</dbReference>
<keyword evidence="2" id="KW-0614">Plasmid</keyword>
<keyword evidence="1" id="KW-0472">Membrane</keyword>